<dbReference type="GO" id="GO:0045944">
    <property type="term" value="P:positive regulation of transcription by RNA polymerase II"/>
    <property type="evidence" value="ECO:0007669"/>
    <property type="project" value="TreeGrafter"/>
</dbReference>
<dbReference type="SUPFAM" id="SSF52113">
    <property type="entry name" value="BRCT domain"/>
    <property type="match status" value="1"/>
</dbReference>
<accession>A0A0B6XV22</accession>
<sequence length="77" mass="8543">KCAQLLNAKLVDDISSEVTHLITGVNAIGMCPRTLKYLNVVLAGKWVVSSRWLNKCIECGSRVLEEEFEITGCTNYP</sequence>
<feature type="domain" description="BRCT" evidence="6">
    <location>
        <begin position="1"/>
        <end position="70"/>
    </location>
</feature>
<keyword evidence="4" id="KW-0234">DNA repair</keyword>
<keyword evidence="3" id="KW-0227">DNA damage</keyword>
<evidence type="ECO:0000259" key="6">
    <source>
        <dbReference type="PROSITE" id="PS50172"/>
    </source>
</evidence>
<name>A0A0B6XV22_9EUPU</name>
<protein>
    <recommendedName>
        <fullName evidence="6">BRCT domain-containing protein</fullName>
    </recommendedName>
</protein>
<keyword evidence="5" id="KW-0539">Nucleus</keyword>
<evidence type="ECO:0000313" key="7">
    <source>
        <dbReference type="EMBL" id="CEK47150.1"/>
    </source>
</evidence>
<dbReference type="InterPro" id="IPR036420">
    <property type="entry name" value="BRCT_dom_sf"/>
</dbReference>
<evidence type="ECO:0000256" key="5">
    <source>
        <dbReference type="ARBA" id="ARBA00023242"/>
    </source>
</evidence>
<dbReference type="InterPro" id="IPR031099">
    <property type="entry name" value="BRCA1-associated"/>
</dbReference>
<comment type="subcellular location">
    <subcellularLocation>
        <location evidence="1">Nucleus</location>
    </subcellularLocation>
</comment>
<keyword evidence="2" id="KW-0677">Repeat</keyword>
<reference evidence="7" key="1">
    <citation type="submission" date="2014-12" db="EMBL/GenBank/DDBJ databases">
        <title>Insight into the proteome of Arion vulgaris.</title>
        <authorList>
            <person name="Aradska J."/>
            <person name="Bulat T."/>
            <person name="Smidak R."/>
            <person name="Sarate P."/>
            <person name="Gangsoo J."/>
            <person name="Sialana F."/>
            <person name="Bilban M."/>
            <person name="Lubec G."/>
        </authorList>
    </citation>
    <scope>NUCLEOTIDE SEQUENCE</scope>
    <source>
        <tissue evidence="7">Skin</tissue>
    </source>
</reference>
<feature type="non-terminal residue" evidence="7">
    <location>
        <position position="77"/>
    </location>
</feature>
<gene>
    <name evidence="7" type="primary">ORF670</name>
</gene>
<dbReference type="PANTHER" id="PTHR13763:SF0">
    <property type="entry name" value="BREAST CANCER TYPE 1 SUSCEPTIBILITY PROTEIN"/>
    <property type="match status" value="1"/>
</dbReference>
<evidence type="ECO:0000256" key="2">
    <source>
        <dbReference type="ARBA" id="ARBA00022737"/>
    </source>
</evidence>
<dbReference type="GO" id="GO:0000724">
    <property type="term" value="P:double-strand break repair via homologous recombination"/>
    <property type="evidence" value="ECO:0007669"/>
    <property type="project" value="TreeGrafter"/>
</dbReference>
<evidence type="ECO:0000256" key="3">
    <source>
        <dbReference type="ARBA" id="ARBA00022763"/>
    </source>
</evidence>
<dbReference type="GO" id="GO:0031436">
    <property type="term" value="C:BRCA1-BARD1 complex"/>
    <property type="evidence" value="ECO:0007669"/>
    <property type="project" value="TreeGrafter"/>
</dbReference>
<dbReference type="Pfam" id="PF00533">
    <property type="entry name" value="BRCT"/>
    <property type="match status" value="1"/>
</dbReference>
<dbReference type="PROSITE" id="PS50172">
    <property type="entry name" value="BRCT"/>
    <property type="match status" value="1"/>
</dbReference>
<organism evidence="7">
    <name type="scientific">Arion vulgaris</name>
    <dbReference type="NCBI Taxonomy" id="1028688"/>
    <lineage>
        <taxon>Eukaryota</taxon>
        <taxon>Metazoa</taxon>
        <taxon>Spiralia</taxon>
        <taxon>Lophotrochozoa</taxon>
        <taxon>Mollusca</taxon>
        <taxon>Gastropoda</taxon>
        <taxon>Heterobranchia</taxon>
        <taxon>Euthyneura</taxon>
        <taxon>Panpulmonata</taxon>
        <taxon>Eupulmonata</taxon>
        <taxon>Stylommatophora</taxon>
        <taxon>Helicina</taxon>
        <taxon>Arionoidea</taxon>
        <taxon>Arionidae</taxon>
        <taxon>Arion</taxon>
    </lineage>
</organism>
<evidence type="ECO:0000256" key="4">
    <source>
        <dbReference type="ARBA" id="ARBA00023204"/>
    </source>
</evidence>
<evidence type="ECO:0000256" key="1">
    <source>
        <dbReference type="ARBA" id="ARBA00004123"/>
    </source>
</evidence>
<proteinExistence type="predicted"/>
<dbReference type="InterPro" id="IPR001357">
    <property type="entry name" value="BRCT_dom"/>
</dbReference>
<dbReference type="AlphaFoldDB" id="A0A0B6XV22"/>
<feature type="non-terminal residue" evidence="7">
    <location>
        <position position="1"/>
    </location>
</feature>
<dbReference type="GO" id="GO:0004842">
    <property type="term" value="F:ubiquitin-protein transferase activity"/>
    <property type="evidence" value="ECO:0007669"/>
    <property type="project" value="TreeGrafter"/>
</dbReference>
<dbReference type="EMBL" id="HACG01000285">
    <property type="protein sequence ID" value="CEK47150.1"/>
    <property type="molecule type" value="Transcribed_RNA"/>
</dbReference>
<dbReference type="GO" id="GO:0070531">
    <property type="term" value="C:BRCA1-A complex"/>
    <property type="evidence" value="ECO:0007669"/>
    <property type="project" value="TreeGrafter"/>
</dbReference>
<dbReference type="PANTHER" id="PTHR13763">
    <property type="entry name" value="BREAST CANCER TYPE 1 SUSCEPTIBILITY PROTEIN BRCA1"/>
    <property type="match status" value="1"/>
</dbReference>
<dbReference type="Gene3D" id="3.40.50.10190">
    <property type="entry name" value="BRCT domain"/>
    <property type="match status" value="1"/>
</dbReference>